<organism evidence="2 3">
    <name type="scientific">Saezia sanguinis</name>
    <dbReference type="NCBI Taxonomy" id="1965230"/>
    <lineage>
        <taxon>Bacteria</taxon>
        <taxon>Pseudomonadati</taxon>
        <taxon>Pseudomonadota</taxon>
        <taxon>Betaproteobacteria</taxon>
        <taxon>Burkholderiales</taxon>
        <taxon>Saeziaceae</taxon>
        <taxon>Saezia</taxon>
    </lineage>
</organism>
<protein>
    <submittedName>
        <fullName evidence="2">Uncharacterized protein</fullName>
    </submittedName>
</protein>
<dbReference type="EMBL" id="PQSP01000007">
    <property type="protein sequence ID" value="RUS65993.1"/>
    <property type="molecule type" value="Genomic_DNA"/>
</dbReference>
<evidence type="ECO:0000313" key="3">
    <source>
        <dbReference type="Proteomes" id="UP000286947"/>
    </source>
</evidence>
<evidence type="ECO:0000313" key="2">
    <source>
        <dbReference type="EMBL" id="RUS65993.1"/>
    </source>
</evidence>
<dbReference type="AlphaFoldDB" id="A0A433SB83"/>
<comment type="caution">
    <text evidence="2">The sequence shown here is derived from an EMBL/GenBank/DDBJ whole genome shotgun (WGS) entry which is preliminary data.</text>
</comment>
<accession>A0A433SB83</accession>
<evidence type="ECO:0000256" key="1">
    <source>
        <dbReference type="SAM" id="MobiDB-lite"/>
    </source>
</evidence>
<dbReference type="RefSeq" id="WP_126980533.1">
    <property type="nucleotide sequence ID" value="NZ_PQSP01000007.1"/>
</dbReference>
<reference evidence="2 3" key="1">
    <citation type="submission" date="2018-01" db="EMBL/GenBank/DDBJ databases">
        <title>Saezia sanguinis gen. nov., sp. nov., in the order Burkholderiales isolated from human blood.</title>
        <authorList>
            <person name="Medina-Pascual M.J."/>
            <person name="Valdezate S."/>
            <person name="Monzon S."/>
            <person name="Cuesta I."/>
            <person name="Carrasco G."/>
            <person name="Villalon P."/>
            <person name="Saez-Nieto J.A."/>
        </authorList>
    </citation>
    <scope>NUCLEOTIDE SEQUENCE [LARGE SCALE GENOMIC DNA]</scope>
    <source>
        <strain evidence="2 3">CNM695-12</strain>
    </source>
</reference>
<sequence length="141" mass="16352">MKKERTYGVSNQLIFPQRFHQLRTDQKDDAISYLAYLETVIQQAVLENWDTRCRSGGIISEAGYLFRLIELARKKKFRFTLPNQKPQNSSRGASLQPPVAPSKDQPYIPASPETRNRHIRTIYSILGKKPPAERYKEENKS</sequence>
<name>A0A433SB83_9BURK</name>
<dbReference type="Proteomes" id="UP000286947">
    <property type="component" value="Unassembled WGS sequence"/>
</dbReference>
<proteinExistence type="predicted"/>
<feature type="region of interest" description="Disordered" evidence="1">
    <location>
        <begin position="80"/>
        <end position="123"/>
    </location>
</feature>
<feature type="compositionally biased region" description="Polar residues" evidence="1">
    <location>
        <begin position="81"/>
        <end position="93"/>
    </location>
</feature>
<keyword evidence="3" id="KW-1185">Reference proteome</keyword>
<gene>
    <name evidence="2" type="ORF">CUZ56_02349</name>
</gene>